<evidence type="ECO:0000256" key="1">
    <source>
        <dbReference type="SAM" id="MobiDB-lite"/>
    </source>
</evidence>
<comment type="caution">
    <text evidence="2">The sequence shown here is derived from an EMBL/GenBank/DDBJ whole genome shotgun (WGS) entry which is preliminary data.</text>
</comment>
<name>A0A9W5WUF0_BABOV</name>
<organism evidence="2 3">
    <name type="scientific">Babesia ovis</name>
    <dbReference type="NCBI Taxonomy" id="5869"/>
    <lineage>
        <taxon>Eukaryota</taxon>
        <taxon>Sar</taxon>
        <taxon>Alveolata</taxon>
        <taxon>Apicomplexa</taxon>
        <taxon>Aconoidasida</taxon>
        <taxon>Piroplasmida</taxon>
        <taxon>Babesiidae</taxon>
        <taxon>Babesia</taxon>
    </lineage>
</organism>
<keyword evidence="3" id="KW-1185">Reference proteome</keyword>
<dbReference type="InterPro" id="IPR016024">
    <property type="entry name" value="ARM-type_fold"/>
</dbReference>
<sequence>MDNGSMNETPDDPGKAGDSLFVAKFFTREEMMATISLPYGTLCGGSSKELKDLETNGDSSKEGLTDAIYRDCMRYIRATQAGNSGYEWYHDFIAFTNLQTVVYNNGQILKLGEDLDGLLEYTMTHMRNLRSSVARNALMFASCVIEAVSHDPNMLLTVSLKLMPQLFKCCMSEKIVYRRPAVDNLVDICKHCRGKEYIDVAWVLMIHACDRNAKVCVTAGMCLRLFFDNLSDDDLMEIDRTQFAEKVEPCLGSRDASIKEICAKLLNRYIGLMPPDDIKLWWSELNPRFKITKLLKPYVVVESPSVESIDESLMTTPNEAHLSTPDEAMMQSPDESMMQTPLGSPVGSVDGITEGTPYETLEGTMVEPALAQEINASTGEMTVANGTVSTSTTQLVTMESGDNTVAASTGEMDNASDSVATKE</sequence>
<accession>A0A9W5WUF0</accession>
<proteinExistence type="predicted"/>
<reference evidence="2" key="1">
    <citation type="submission" date="2019-12" db="EMBL/GenBank/DDBJ databases">
        <title>Genome sequence of Babesia ovis.</title>
        <authorList>
            <person name="Yamagishi J."/>
            <person name="Sevinc F."/>
            <person name="Xuan X."/>
        </authorList>
    </citation>
    <scope>NUCLEOTIDE SEQUENCE</scope>
    <source>
        <strain evidence="2">Selcuk</strain>
    </source>
</reference>
<dbReference type="SUPFAM" id="SSF48371">
    <property type="entry name" value="ARM repeat"/>
    <property type="match status" value="1"/>
</dbReference>
<dbReference type="OrthoDB" id="63891at2759"/>
<evidence type="ECO:0000313" key="2">
    <source>
        <dbReference type="EMBL" id="GFE53846.1"/>
    </source>
</evidence>
<dbReference type="InterPro" id="IPR011989">
    <property type="entry name" value="ARM-like"/>
</dbReference>
<feature type="region of interest" description="Disordered" evidence="1">
    <location>
        <begin position="400"/>
        <end position="423"/>
    </location>
</feature>
<dbReference type="EMBL" id="BLIY01000008">
    <property type="protein sequence ID" value="GFE53846.1"/>
    <property type="molecule type" value="Genomic_DNA"/>
</dbReference>
<dbReference type="AlphaFoldDB" id="A0A9W5WUF0"/>
<dbReference type="Gene3D" id="1.25.10.10">
    <property type="entry name" value="Leucine-rich Repeat Variant"/>
    <property type="match status" value="1"/>
</dbReference>
<gene>
    <name evidence="2" type="ORF">BaOVIS_012500</name>
</gene>
<dbReference type="Proteomes" id="UP001057455">
    <property type="component" value="Unassembled WGS sequence"/>
</dbReference>
<protein>
    <submittedName>
        <fullName evidence="2">Uncharacterized protein</fullName>
    </submittedName>
</protein>
<evidence type="ECO:0000313" key="3">
    <source>
        <dbReference type="Proteomes" id="UP001057455"/>
    </source>
</evidence>